<name>A0AAD7EPB7_9AGAR</name>
<accession>A0AAD7EPB7</accession>
<proteinExistence type="predicted"/>
<reference evidence="1" key="1">
    <citation type="submission" date="2023-03" db="EMBL/GenBank/DDBJ databases">
        <title>Massive genome expansion in bonnet fungi (Mycena s.s.) driven by repeated elements and novel gene families across ecological guilds.</title>
        <authorList>
            <consortium name="Lawrence Berkeley National Laboratory"/>
            <person name="Harder C.B."/>
            <person name="Miyauchi S."/>
            <person name="Viragh M."/>
            <person name="Kuo A."/>
            <person name="Thoen E."/>
            <person name="Andreopoulos B."/>
            <person name="Lu D."/>
            <person name="Skrede I."/>
            <person name="Drula E."/>
            <person name="Henrissat B."/>
            <person name="Morin E."/>
            <person name="Kohler A."/>
            <person name="Barry K."/>
            <person name="LaButti K."/>
            <person name="Morin E."/>
            <person name="Salamov A."/>
            <person name="Lipzen A."/>
            <person name="Mereny Z."/>
            <person name="Hegedus B."/>
            <person name="Baldrian P."/>
            <person name="Stursova M."/>
            <person name="Weitz H."/>
            <person name="Taylor A."/>
            <person name="Grigoriev I.V."/>
            <person name="Nagy L.G."/>
            <person name="Martin F."/>
            <person name="Kauserud H."/>
        </authorList>
    </citation>
    <scope>NUCLEOTIDE SEQUENCE</scope>
    <source>
        <strain evidence="1">CBHHK002</strain>
    </source>
</reference>
<evidence type="ECO:0000313" key="2">
    <source>
        <dbReference type="Proteomes" id="UP001218218"/>
    </source>
</evidence>
<keyword evidence="2" id="KW-1185">Reference proteome</keyword>
<protein>
    <submittedName>
        <fullName evidence="1">Uncharacterized protein</fullName>
    </submittedName>
</protein>
<dbReference type="AlphaFoldDB" id="A0AAD7EPB7"/>
<dbReference type="Proteomes" id="UP001218218">
    <property type="component" value="Unassembled WGS sequence"/>
</dbReference>
<comment type="caution">
    <text evidence="1">The sequence shown here is derived from an EMBL/GenBank/DDBJ whole genome shotgun (WGS) entry which is preliminary data.</text>
</comment>
<dbReference type="EMBL" id="JARIHO010000024">
    <property type="protein sequence ID" value="KAJ7342988.1"/>
    <property type="molecule type" value="Genomic_DNA"/>
</dbReference>
<gene>
    <name evidence="1" type="ORF">DFH08DRAFT_1011563</name>
</gene>
<evidence type="ECO:0000313" key="1">
    <source>
        <dbReference type="EMBL" id="KAJ7342988.1"/>
    </source>
</evidence>
<sequence length="556" mass="62221">MHPCLNISKISVLPISLRRVARIAADASQPVEIVSDALLKLRSLVRGYPGQARTLSQGLLPIIYANLDPARLPDPERATDPISLHRALCATRAMTLLRMNPDYFPPAVARELWPRLWTWIQFFDSHDYCLPADAPFTADRRLLLSYFLPFLGMHDADDTAAQLVYTTPDVGVFVSHAWTDLVARCERAHGALADPESQGAMLVLVQIFRACHRFPQHFAELVEGAGEIDDLARLVVRYTAIAARNFDIFEPTRRDRPDPTLCGVLHFLAGLSPSFLQCLASAGLVKILTETVIKLAGAGFTLAATGRCLLHLVDLIDCVGAPSLVTALKAGLLRALILRRRDASESDSDAEHVSHALEHLVREALVDATFSYSCMIALKSALPEALAIQHAAGFMHSPLWEDWSLFTAVAAERIQYVEEFRTTYVSTRECSNYDWRRRQSSGAVPSAERIIIVLRNVKDSLGGNRNIELNVRLSERSQSVCHCHTDERNNRFYRFVLLRSYQTHKPALFLQKLAHIHRTGNTDFCVVTEYVRGKFAPRVAPLTEWTHLLDEAQCIE</sequence>
<organism evidence="1 2">
    <name type="scientific">Mycena albidolilacea</name>
    <dbReference type="NCBI Taxonomy" id="1033008"/>
    <lineage>
        <taxon>Eukaryota</taxon>
        <taxon>Fungi</taxon>
        <taxon>Dikarya</taxon>
        <taxon>Basidiomycota</taxon>
        <taxon>Agaricomycotina</taxon>
        <taxon>Agaricomycetes</taxon>
        <taxon>Agaricomycetidae</taxon>
        <taxon>Agaricales</taxon>
        <taxon>Marasmiineae</taxon>
        <taxon>Mycenaceae</taxon>
        <taxon>Mycena</taxon>
    </lineage>
</organism>